<keyword evidence="3" id="KW-1185">Reference proteome</keyword>
<proteinExistence type="predicted"/>
<gene>
    <name evidence="2" type="ORF">FHR92_003693</name>
</gene>
<organism evidence="2 3">
    <name type="scientific">Fontibacillus solani</name>
    <dbReference type="NCBI Taxonomy" id="1572857"/>
    <lineage>
        <taxon>Bacteria</taxon>
        <taxon>Bacillati</taxon>
        <taxon>Bacillota</taxon>
        <taxon>Bacilli</taxon>
        <taxon>Bacillales</taxon>
        <taxon>Paenibacillaceae</taxon>
        <taxon>Fontibacillus</taxon>
    </lineage>
</organism>
<dbReference type="Proteomes" id="UP000567067">
    <property type="component" value="Unassembled WGS sequence"/>
</dbReference>
<protein>
    <submittedName>
        <fullName evidence="2">Uncharacterized protein</fullName>
    </submittedName>
</protein>
<dbReference type="EMBL" id="JACJIP010000027">
    <property type="protein sequence ID" value="MBA9087211.1"/>
    <property type="molecule type" value="Genomic_DNA"/>
</dbReference>
<evidence type="ECO:0000313" key="3">
    <source>
        <dbReference type="Proteomes" id="UP000567067"/>
    </source>
</evidence>
<sequence>MEATDTVWGGVRNKSLDKQKTNAEQGYSHEVEIDISIYFDTLNHELLMNLLRQSHPRQAPHRSD</sequence>
<dbReference type="AlphaFoldDB" id="A0A7W3SVV2"/>
<evidence type="ECO:0000256" key="1">
    <source>
        <dbReference type="SAM" id="MobiDB-lite"/>
    </source>
</evidence>
<evidence type="ECO:0000313" key="2">
    <source>
        <dbReference type="EMBL" id="MBA9087211.1"/>
    </source>
</evidence>
<feature type="region of interest" description="Disordered" evidence="1">
    <location>
        <begin position="1"/>
        <end position="25"/>
    </location>
</feature>
<comment type="caution">
    <text evidence="2">The sequence shown here is derived from an EMBL/GenBank/DDBJ whole genome shotgun (WGS) entry which is preliminary data.</text>
</comment>
<dbReference type="RefSeq" id="WP_220482813.1">
    <property type="nucleotide sequence ID" value="NZ_JACJIP010000027.1"/>
</dbReference>
<name>A0A7W3SVV2_9BACL</name>
<feature type="compositionally biased region" description="Basic and acidic residues" evidence="1">
    <location>
        <begin position="14"/>
        <end position="25"/>
    </location>
</feature>
<reference evidence="2 3" key="1">
    <citation type="submission" date="2020-08" db="EMBL/GenBank/DDBJ databases">
        <title>Genomic Encyclopedia of Type Strains, Phase III (KMG-III): the genomes of soil and plant-associated and newly described type strains.</title>
        <authorList>
            <person name="Whitman W."/>
        </authorList>
    </citation>
    <scope>NUCLEOTIDE SEQUENCE [LARGE SCALE GENOMIC DNA]</scope>
    <source>
        <strain evidence="2 3">CECT 8693</strain>
    </source>
</reference>
<accession>A0A7W3SVV2</accession>